<dbReference type="EMBL" id="CAMXCT030002913">
    <property type="protein sequence ID" value="CAL4788640.1"/>
    <property type="molecule type" value="Genomic_DNA"/>
</dbReference>
<protein>
    <submittedName>
        <fullName evidence="2">Uncharacterized protein</fullName>
    </submittedName>
</protein>
<dbReference type="AlphaFoldDB" id="A0A9P1G611"/>
<evidence type="ECO:0000256" key="1">
    <source>
        <dbReference type="SAM" id="Phobius"/>
    </source>
</evidence>
<sequence>MQWIWSDRQFLAKICTSQPSNHRFGKGSATRTRQKSGRPSVEMKLNFLNEKMVKVPSSTSRGCMKDTSSSETVILYVATDATIGRASGMTASSVRTAKGFGVTNARHVDPQSIGFLAKIAQIFPRLIVLNASMTARHYAASAMVLIAGLIAVGDMLLTAKNVMRPCADSA</sequence>
<comment type="caution">
    <text evidence="2">The sequence shown here is derived from an EMBL/GenBank/DDBJ whole genome shotgun (WGS) entry which is preliminary data.</text>
</comment>
<reference evidence="3 4" key="2">
    <citation type="submission" date="2024-05" db="EMBL/GenBank/DDBJ databases">
        <authorList>
            <person name="Chen Y."/>
            <person name="Shah S."/>
            <person name="Dougan E. K."/>
            <person name="Thang M."/>
            <person name="Chan C."/>
        </authorList>
    </citation>
    <scope>NUCLEOTIDE SEQUENCE [LARGE SCALE GENOMIC DNA]</scope>
</reference>
<evidence type="ECO:0000313" key="3">
    <source>
        <dbReference type="EMBL" id="CAL4788640.1"/>
    </source>
</evidence>
<keyword evidence="1" id="KW-0812">Transmembrane</keyword>
<reference evidence="2" key="1">
    <citation type="submission" date="2022-10" db="EMBL/GenBank/DDBJ databases">
        <authorList>
            <person name="Chen Y."/>
            <person name="Dougan E. K."/>
            <person name="Chan C."/>
            <person name="Rhodes N."/>
            <person name="Thang M."/>
        </authorList>
    </citation>
    <scope>NUCLEOTIDE SEQUENCE</scope>
</reference>
<evidence type="ECO:0000313" key="4">
    <source>
        <dbReference type="Proteomes" id="UP001152797"/>
    </source>
</evidence>
<keyword evidence="4" id="KW-1185">Reference proteome</keyword>
<dbReference type="EMBL" id="CAMXCT020002913">
    <property type="protein sequence ID" value="CAL1154703.1"/>
    <property type="molecule type" value="Genomic_DNA"/>
</dbReference>
<accession>A0A9P1G611</accession>
<name>A0A9P1G611_9DINO</name>
<keyword evidence="1" id="KW-1133">Transmembrane helix</keyword>
<feature type="transmembrane region" description="Helical" evidence="1">
    <location>
        <begin position="138"/>
        <end position="157"/>
    </location>
</feature>
<organism evidence="2">
    <name type="scientific">Cladocopium goreaui</name>
    <dbReference type="NCBI Taxonomy" id="2562237"/>
    <lineage>
        <taxon>Eukaryota</taxon>
        <taxon>Sar</taxon>
        <taxon>Alveolata</taxon>
        <taxon>Dinophyceae</taxon>
        <taxon>Suessiales</taxon>
        <taxon>Symbiodiniaceae</taxon>
        <taxon>Cladocopium</taxon>
    </lineage>
</organism>
<proteinExistence type="predicted"/>
<gene>
    <name evidence="2" type="ORF">C1SCF055_LOCUS27382</name>
</gene>
<keyword evidence="1" id="KW-0472">Membrane</keyword>
<dbReference type="Proteomes" id="UP001152797">
    <property type="component" value="Unassembled WGS sequence"/>
</dbReference>
<dbReference type="EMBL" id="CAMXCT010002913">
    <property type="protein sequence ID" value="CAI4001328.1"/>
    <property type="molecule type" value="Genomic_DNA"/>
</dbReference>
<evidence type="ECO:0000313" key="2">
    <source>
        <dbReference type="EMBL" id="CAI4001328.1"/>
    </source>
</evidence>